<sequence>MNLLLSAALLLPIFTICYSLYLKFILVPWKIQRHFRQQGVRGPAYNPIFGNSNELRRLMMAEHRSSESDAEPFSNDHVVRQVMPHYYFWSKVYGDQFLFWFGTRPRLAVVDPDMIKEVLLNTNGLFRKARVNPLVKALFGEGIVYLEGEQWAVHRKITSQAFNMERVKDLVPEIVASTKSLLDKIEGKIGGENRLELDVYKEFNNLSADVISRTAFGSNFEEGKRIFEIQDQLAKIASEAMRSVYFPGFKYLPTKKNRLSWKLQRGSKEMITKIIEKNEKMRENPKALLSLLMSPYKTKGNVEKRLSLDDIIDECKTFYFAGKESTANLLTWVFLLLASHQEWQNKAREEVLRVCGRDELPSAEHLADFKMITMILNEALRLYPAAPVSVREARKNVKLGSLEIPANTELFLAMAAVHHDPKIWGEDASKFNPLRFIEPKKHLASYFPFGIGPRICVGQNLAIVEAKIVVAMIVRRYCFVVSPSYVHSPFQSLTVGPQYGAQMIFSKIQI</sequence>
<dbReference type="PRINTS" id="PR00385">
    <property type="entry name" value="P450"/>
</dbReference>
<reference evidence="13" key="1">
    <citation type="submission" date="2023-03" db="EMBL/GenBank/DDBJ databases">
        <title>Chromosome-scale reference genome and RAD-based genetic map of yellow starthistle (Centaurea solstitialis) reveal putative structural variation and QTLs associated with invader traits.</title>
        <authorList>
            <person name="Reatini B."/>
            <person name="Cang F.A."/>
            <person name="Jiang Q."/>
            <person name="Mckibben M.T.W."/>
            <person name="Barker M.S."/>
            <person name="Rieseberg L.H."/>
            <person name="Dlugosch K.M."/>
        </authorList>
    </citation>
    <scope>NUCLEOTIDE SEQUENCE</scope>
    <source>
        <strain evidence="13">CAN-66</strain>
        <tissue evidence="13">Leaf</tissue>
    </source>
</reference>
<dbReference type="InterPro" id="IPR001128">
    <property type="entry name" value="Cyt_P450"/>
</dbReference>
<gene>
    <name evidence="13" type="ORF">OSB04_005418</name>
</gene>
<keyword evidence="10" id="KW-0472">Membrane</keyword>
<keyword evidence="14" id="KW-1185">Reference proteome</keyword>
<keyword evidence="7 12" id="KW-0560">Oxidoreductase</keyword>
<keyword evidence="4" id="KW-0812">Transmembrane</keyword>
<evidence type="ECO:0000256" key="12">
    <source>
        <dbReference type="RuleBase" id="RU000461"/>
    </source>
</evidence>
<evidence type="ECO:0000256" key="11">
    <source>
        <dbReference type="PIRSR" id="PIRSR602401-1"/>
    </source>
</evidence>
<dbReference type="GO" id="GO:0020037">
    <property type="term" value="F:heme binding"/>
    <property type="evidence" value="ECO:0007669"/>
    <property type="project" value="InterPro"/>
</dbReference>
<evidence type="ECO:0000256" key="3">
    <source>
        <dbReference type="ARBA" id="ARBA00022617"/>
    </source>
</evidence>
<dbReference type="InterPro" id="IPR017972">
    <property type="entry name" value="Cyt_P450_CS"/>
</dbReference>
<protein>
    <recommendedName>
        <fullName evidence="15">Cytochrome P450</fullName>
    </recommendedName>
</protein>
<organism evidence="13 14">
    <name type="scientific">Centaurea solstitialis</name>
    <name type="common">yellow star-thistle</name>
    <dbReference type="NCBI Taxonomy" id="347529"/>
    <lineage>
        <taxon>Eukaryota</taxon>
        <taxon>Viridiplantae</taxon>
        <taxon>Streptophyta</taxon>
        <taxon>Embryophyta</taxon>
        <taxon>Tracheophyta</taxon>
        <taxon>Spermatophyta</taxon>
        <taxon>Magnoliopsida</taxon>
        <taxon>eudicotyledons</taxon>
        <taxon>Gunneridae</taxon>
        <taxon>Pentapetalae</taxon>
        <taxon>asterids</taxon>
        <taxon>campanulids</taxon>
        <taxon>Asterales</taxon>
        <taxon>Asteraceae</taxon>
        <taxon>Carduoideae</taxon>
        <taxon>Cardueae</taxon>
        <taxon>Centaureinae</taxon>
        <taxon>Centaurea</taxon>
    </lineage>
</organism>
<keyword evidence="3 11" id="KW-0349">Heme</keyword>
<dbReference type="EMBL" id="JARYMX010000002">
    <property type="protein sequence ID" value="KAJ9560258.1"/>
    <property type="molecule type" value="Genomic_DNA"/>
</dbReference>
<dbReference type="PANTHER" id="PTHR24282">
    <property type="entry name" value="CYTOCHROME P450 FAMILY MEMBER"/>
    <property type="match status" value="1"/>
</dbReference>
<evidence type="ECO:0000256" key="7">
    <source>
        <dbReference type="ARBA" id="ARBA00023002"/>
    </source>
</evidence>
<accession>A0AA38U0M5</accession>
<dbReference type="InterPro" id="IPR050665">
    <property type="entry name" value="Cytochrome_P450_Monooxygen"/>
</dbReference>
<evidence type="ECO:0000256" key="2">
    <source>
        <dbReference type="ARBA" id="ARBA00010617"/>
    </source>
</evidence>
<evidence type="ECO:0000256" key="1">
    <source>
        <dbReference type="ARBA" id="ARBA00004370"/>
    </source>
</evidence>
<feature type="binding site" description="axial binding residue" evidence="11">
    <location>
        <position position="456"/>
    </location>
    <ligand>
        <name>heme</name>
        <dbReference type="ChEBI" id="CHEBI:30413"/>
    </ligand>
    <ligandPart>
        <name>Fe</name>
        <dbReference type="ChEBI" id="CHEBI:18248"/>
    </ligandPart>
</feature>
<comment type="similarity">
    <text evidence="2 12">Belongs to the cytochrome P450 family.</text>
</comment>
<dbReference type="PROSITE" id="PS00086">
    <property type="entry name" value="CYTOCHROME_P450"/>
    <property type="match status" value="1"/>
</dbReference>
<dbReference type="PANTHER" id="PTHR24282:SF210">
    <property type="entry name" value="CYTOCHROME P450"/>
    <property type="match status" value="1"/>
</dbReference>
<proteinExistence type="inferred from homology"/>
<dbReference type="AlphaFoldDB" id="A0AA38U0M5"/>
<name>A0AA38U0M5_9ASTR</name>
<evidence type="ECO:0000256" key="9">
    <source>
        <dbReference type="ARBA" id="ARBA00023033"/>
    </source>
</evidence>
<dbReference type="GO" id="GO:0016020">
    <property type="term" value="C:membrane"/>
    <property type="evidence" value="ECO:0007669"/>
    <property type="project" value="UniProtKB-SubCell"/>
</dbReference>
<dbReference type="Gene3D" id="1.10.630.10">
    <property type="entry name" value="Cytochrome P450"/>
    <property type="match status" value="1"/>
</dbReference>
<evidence type="ECO:0000256" key="10">
    <source>
        <dbReference type="ARBA" id="ARBA00023136"/>
    </source>
</evidence>
<comment type="cofactor">
    <cofactor evidence="11">
        <name>heme</name>
        <dbReference type="ChEBI" id="CHEBI:30413"/>
    </cofactor>
</comment>
<dbReference type="GO" id="GO:0016705">
    <property type="term" value="F:oxidoreductase activity, acting on paired donors, with incorporation or reduction of molecular oxygen"/>
    <property type="evidence" value="ECO:0007669"/>
    <property type="project" value="InterPro"/>
</dbReference>
<dbReference type="PRINTS" id="PR00463">
    <property type="entry name" value="EP450I"/>
</dbReference>
<dbReference type="InterPro" id="IPR036396">
    <property type="entry name" value="Cyt_P450_sf"/>
</dbReference>
<evidence type="ECO:0000313" key="13">
    <source>
        <dbReference type="EMBL" id="KAJ9560258.1"/>
    </source>
</evidence>
<evidence type="ECO:0000256" key="8">
    <source>
        <dbReference type="ARBA" id="ARBA00023004"/>
    </source>
</evidence>
<dbReference type="InterPro" id="IPR002401">
    <property type="entry name" value="Cyt_P450_E_grp-I"/>
</dbReference>
<keyword evidence="6" id="KW-1133">Transmembrane helix</keyword>
<evidence type="ECO:0000256" key="6">
    <source>
        <dbReference type="ARBA" id="ARBA00022989"/>
    </source>
</evidence>
<dbReference type="Pfam" id="PF00067">
    <property type="entry name" value="p450"/>
    <property type="match status" value="1"/>
</dbReference>
<evidence type="ECO:0000313" key="14">
    <source>
        <dbReference type="Proteomes" id="UP001172457"/>
    </source>
</evidence>
<dbReference type="Proteomes" id="UP001172457">
    <property type="component" value="Chromosome 2"/>
</dbReference>
<evidence type="ECO:0000256" key="5">
    <source>
        <dbReference type="ARBA" id="ARBA00022723"/>
    </source>
</evidence>
<keyword evidence="5 11" id="KW-0479">Metal-binding</keyword>
<dbReference type="SUPFAM" id="SSF48264">
    <property type="entry name" value="Cytochrome P450"/>
    <property type="match status" value="1"/>
</dbReference>
<comment type="caution">
    <text evidence="13">The sequence shown here is derived from an EMBL/GenBank/DDBJ whole genome shotgun (WGS) entry which is preliminary data.</text>
</comment>
<evidence type="ECO:0000256" key="4">
    <source>
        <dbReference type="ARBA" id="ARBA00022692"/>
    </source>
</evidence>
<comment type="subcellular location">
    <subcellularLocation>
        <location evidence="1">Membrane</location>
    </subcellularLocation>
</comment>
<dbReference type="GO" id="GO:0004497">
    <property type="term" value="F:monooxygenase activity"/>
    <property type="evidence" value="ECO:0007669"/>
    <property type="project" value="UniProtKB-KW"/>
</dbReference>
<keyword evidence="9 12" id="KW-0503">Monooxygenase</keyword>
<evidence type="ECO:0008006" key="15">
    <source>
        <dbReference type="Google" id="ProtNLM"/>
    </source>
</evidence>
<keyword evidence="8 11" id="KW-0408">Iron</keyword>
<dbReference type="GO" id="GO:0005506">
    <property type="term" value="F:iron ion binding"/>
    <property type="evidence" value="ECO:0007669"/>
    <property type="project" value="InterPro"/>
</dbReference>